<protein>
    <submittedName>
        <fullName evidence="1">Uncharacterized protein</fullName>
    </submittedName>
</protein>
<reference evidence="1 2" key="1">
    <citation type="journal article" date="2021" name="Elife">
        <title>Chloroplast acquisition without the gene transfer in kleptoplastic sea slugs, Plakobranchus ocellatus.</title>
        <authorList>
            <person name="Maeda T."/>
            <person name="Takahashi S."/>
            <person name="Yoshida T."/>
            <person name="Shimamura S."/>
            <person name="Takaki Y."/>
            <person name="Nagai Y."/>
            <person name="Toyoda A."/>
            <person name="Suzuki Y."/>
            <person name="Arimoto A."/>
            <person name="Ishii H."/>
            <person name="Satoh N."/>
            <person name="Nishiyama T."/>
            <person name="Hasebe M."/>
            <person name="Maruyama T."/>
            <person name="Minagawa J."/>
            <person name="Obokata J."/>
            <person name="Shigenobu S."/>
        </authorList>
    </citation>
    <scope>NUCLEOTIDE SEQUENCE [LARGE SCALE GENOMIC DNA]</scope>
</reference>
<dbReference type="AlphaFoldDB" id="A0AAV4J0R0"/>
<name>A0AAV4J0R0_9GAST</name>
<accession>A0AAV4J0R0</accession>
<keyword evidence="2" id="KW-1185">Reference proteome</keyword>
<dbReference type="Proteomes" id="UP000762676">
    <property type="component" value="Unassembled WGS sequence"/>
</dbReference>
<comment type="caution">
    <text evidence="1">The sequence shown here is derived from an EMBL/GenBank/DDBJ whole genome shotgun (WGS) entry which is preliminary data.</text>
</comment>
<organism evidence="1 2">
    <name type="scientific">Elysia marginata</name>
    <dbReference type="NCBI Taxonomy" id="1093978"/>
    <lineage>
        <taxon>Eukaryota</taxon>
        <taxon>Metazoa</taxon>
        <taxon>Spiralia</taxon>
        <taxon>Lophotrochozoa</taxon>
        <taxon>Mollusca</taxon>
        <taxon>Gastropoda</taxon>
        <taxon>Heterobranchia</taxon>
        <taxon>Euthyneura</taxon>
        <taxon>Panpulmonata</taxon>
        <taxon>Sacoglossa</taxon>
        <taxon>Placobranchoidea</taxon>
        <taxon>Plakobranchidae</taxon>
        <taxon>Elysia</taxon>
    </lineage>
</organism>
<evidence type="ECO:0000313" key="2">
    <source>
        <dbReference type="Proteomes" id="UP000762676"/>
    </source>
</evidence>
<gene>
    <name evidence="1" type="ORF">ElyMa_006792900</name>
</gene>
<evidence type="ECO:0000313" key="1">
    <source>
        <dbReference type="EMBL" id="GFS16322.1"/>
    </source>
</evidence>
<sequence>MTWINKNTCTHKQNDLLVPGTCFFSVTSAQVILSQTQAVDSHSGCCYNAGVIRELSCPAGALHRFLPGSSNWIPSEFQSAVFAKLRAIHTKDNRRGSCREYQGDMGCPETDVDIGFDNYENRLAKGGWGWVLLD</sequence>
<dbReference type="EMBL" id="BMAT01013608">
    <property type="protein sequence ID" value="GFS16322.1"/>
    <property type="molecule type" value="Genomic_DNA"/>
</dbReference>
<proteinExistence type="predicted"/>